<dbReference type="SUPFAM" id="SSF55073">
    <property type="entry name" value="Nucleotide cyclase"/>
    <property type="match status" value="1"/>
</dbReference>
<dbReference type="GO" id="GO:0009190">
    <property type="term" value="P:cyclic nucleotide biosynthetic process"/>
    <property type="evidence" value="ECO:0007669"/>
    <property type="project" value="InterPro"/>
</dbReference>
<dbReference type="InterPro" id="IPR029787">
    <property type="entry name" value="Nucleotide_cyclase"/>
</dbReference>
<accession>A0A382DX87</accession>
<dbReference type="Gene3D" id="3.30.70.1230">
    <property type="entry name" value="Nucleotide cyclase"/>
    <property type="match status" value="1"/>
</dbReference>
<dbReference type="GO" id="GO:0035556">
    <property type="term" value="P:intracellular signal transduction"/>
    <property type="evidence" value="ECO:0007669"/>
    <property type="project" value="InterPro"/>
</dbReference>
<feature type="non-terminal residue" evidence="2">
    <location>
        <position position="107"/>
    </location>
</feature>
<protein>
    <recommendedName>
        <fullName evidence="1">Guanylate cyclase domain-containing protein</fullName>
    </recommendedName>
</protein>
<dbReference type="EMBL" id="UINC01041442">
    <property type="protein sequence ID" value="SVB42712.1"/>
    <property type="molecule type" value="Genomic_DNA"/>
</dbReference>
<feature type="domain" description="Guanylate cyclase" evidence="1">
    <location>
        <begin position="10"/>
        <end position="107"/>
    </location>
</feature>
<proteinExistence type="predicted"/>
<evidence type="ECO:0000259" key="1">
    <source>
        <dbReference type="PROSITE" id="PS50125"/>
    </source>
</evidence>
<gene>
    <name evidence="2" type="ORF">METZ01_LOCUS195566</name>
</gene>
<sequence>MDQVKRKLATILAADCVNFSKHMETNEEKTLKNLNDCRIIIDKKIKEFDGRIFNTAGDSVIAEFDSPVQCVKSAIEFQKELKKRNEHSITELRLEWRVGIHVDDVMV</sequence>
<dbReference type="AlphaFoldDB" id="A0A382DX87"/>
<dbReference type="Pfam" id="PF00211">
    <property type="entry name" value="Guanylate_cyc"/>
    <property type="match status" value="1"/>
</dbReference>
<dbReference type="PROSITE" id="PS50125">
    <property type="entry name" value="GUANYLATE_CYCLASE_2"/>
    <property type="match status" value="1"/>
</dbReference>
<dbReference type="CDD" id="cd07302">
    <property type="entry name" value="CHD"/>
    <property type="match status" value="1"/>
</dbReference>
<dbReference type="InterPro" id="IPR001054">
    <property type="entry name" value="A/G_cyclase"/>
</dbReference>
<organism evidence="2">
    <name type="scientific">marine metagenome</name>
    <dbReference type="NCBI Taxonomy" id="408172"/>
    <lineage>
        <taxon>unclassified sequences</taxon>
        <taxon>metagenomes</taxon>
        <taxon>ecological metagenomes</taxon>
    </lineage>
</organism>
<evidence type="ECO:0000313" key="2">
    <source>
        <dbReference type="EMBL" id="SVB42712.1"/>
    </source>
</evidence>
<name>A0A382DX87_9ZZZZ</name>
<reference evidence="2" key="1">
    <citation type="submission" date="2018-05" db="EMBL/GenBank/DDBJ databases">
        <authorList>
            <person name="Lanie J.A."/>
            <person name="Ng W.-L."/>
            <person name="Kazmierczak K.M."/>
            <person name="Andrzejewski T.M."/>
            <person name="Davidsen T.M."/>
            <person name="Wayne K.J."/>
            <person name="Tettelin H."/>
            <person name="Glass J.I."/>
            <person name="Rusch D."/>
            <person name="Podicherti R."/>
            <person name="Tsui H.-C.T."/>
            <person name="Winkler M.E."/>
        </authorList>
    </citation>
    <scope>NUCLEOTIDE SEQUENCE</scope>
</reference>